<organism evidence="6 7">
    <name type="scientific">Clostridium intestinale DSM 6191</name>
    <dbReference type="NCBI Taxonomy" id="1121320"/>
    <lineage>
        <taxon>Bacteria</taxon>
        <taxon>Bacillati</taxon>
        <taxon>Bacillota</taxon>
        <taxon>Clostridia</taxon>
        <taxon>Eubacteriales</taxon>
        <taxon>Clostridiaceae</taxon>
        <taxon>Clostridium</taxon>
    </lineage>
</organism>
<dbReference type="AlphaFoldDB" id="A0A1M5US43"/>
<proteinExistence type="inferred from homology"/>
<accession>A0A1M5US43</accession>
<reference evidence="6 7" key="1">
    <citation type="submission" date="2016-11" db="EMBL/GenBank/DDBJ databases">
        <authorList>
            <person name="Jaros S."/>
            <person name="Januszkiewicz K."/>
            <person name="Wedrychowicz H."/>
        </authorList>
    </citation>
    <scope>NUCLEOTIDE SEQUENCE [LARGE SCALE GENOMIC DNA]</scope>
    <source>
        <strain evidence="6 7">DSM 6191</strain>
    </source>
</reference>
<dbReference type="PANTHER" id="PTHR42711">
    <property type="entry name" value="ABC TRANSPORTER ATP-BINDING PROTEIN"/>
    <property type="match status" value="1"/>
</dbReference>
<dbReference type="InterPro" id="IPR003439">
    <property type="entry name" value="ABC_transporter-like_ATP-bd"/>
</dbReference>
<dbReference type="InterPro" id="IPR017871">
    <property type="entry name" value="ABC_transporter-like_CS"/>
</dbReference>
<gene>
    <name evidence="6" type="ORF">SAMN02745941_00622</name>
</gene>
<dbReference type="EMBL" id="FQXU01000003">
    <property type="protein sequence ID" value="SHH65746.1"/>
    <property type="molecule type" value="Genomic_DNA"/>
</dbReference>
<dbReference type="PROSITE" id="PS00211">
    <property type="entry name" value="ABC_TRANSPORTER_1"/>
    <property type="match status" value="1"/>
</dbReference>
<dbReference type="Proteomes" id="UP000184241">
    <property type="component" value="Unassembled WGS sequence"/>
</dbReference>
<name>A0A1M5US43_9CLOT</name>
<dbReference type="RefSeq" id="WP_073016585.1">
    <property type="nucleotide sequence ID" value="NZ_FQXU01000003.1"/>
</dbReference>
<evidence type="ECO:0000313" key="7">
    <source>
        <dbReference type="Proteomes" id="UP000184241"/>
    </source>
</evidence>
<dbReference type="GO" id="GO:0005524">
    <property type="term" value="F:ATP binding"/>
    <property type="evidence" value="ECO:0007669"/>
    <property type="project" value="UniProtKB-KW"/>
</dbReference>
<evidence type="ECO:0000256" key="3">
    <source>
        <dbReference type="ARBA" id="ARBA00022741"/>
    </source>
</evidence>
<evidence type="ECO:0000259" key="5">
    <source>
        <dbReference type="PROSITE" id="PS50893"/>
    </source>
</evidence>
<evidence type="ECO:0000313" key="6">
    <source>
        <dbReference type="EMBL" id="SHH65746.1"/>
    </source>
</evidence>
<dbReference type="GO" id="GO:0016887">
    <property type="term" value="F:ATP hydrolysis activity"/>
    <property type="evidence" value="ECO:0007669"/>
    <property type="project" value="InterPro"/>
</dbReference>
<dbReference type="Gene3D" id="3.40.50.300">
    <property type="entry name" value="P-loop containing nucleotide triphosphate hydrolases"/>
    <property type="match status" value="1"/>
</dbReference>
<dbReference type="InterPro" id="IPR050763">
    <property type="entry name" value="ABC_transporter_ATP-binding"/>
</dbReference>
<dbReference type="InterPro" id="IPR027417">
    <property type="entry name" value="P-loop_NTPase"/>
</dbReference>
<feature type="domain" description="ABC transporter" evidence="5">
    <location>
        <begin position="4"/>
        <end position="229"/>
    </location>
</feature>
<keyword evidence="3" id="KW-0547">Nucleotide-binding</keyword>
<dbReference type="SUPFAM" id="SSF52540">
    <property type="entry name" value="P-loop containing nucleoside triphosphate hydrolases"/>
    <property type="match status" value="1"/>
</dbReference>
<evidence type="ECO:0000256" key="1">
    <source>
        <dbReference type="ARBA" id="ARBA00005417"/>
    </source>
</evidence>
<dbReference type="CDD" id="cd03230">
    <property type="entry name" value="ABC_DR_subfamily_A"/>
    <property type="match status" value="1"/>
</dbReference>
<keyword evidence="4 6" id="KW-0067">ATP-binding</keyword>
<dbReference type="PROSITE" id="PS50893">
    <property type="entry name" value="ABC_TRANSPORTER_2"/>
    <property type="match status" value="1"/>
</dbReference>
<evidence type="ECO:0000256" key="2">
    <source>
        <dbReference type="ARBA" id="ARBA00022448"/>
    </source>
</evidence>
<keyword evidence="2" id="KW-0813">Transport</keyword>
<dbReference type="Pfam" id="PF00005">
    <property type="entry name" value="ABC_tran"/>
    <property type="match status" value="1"/>
</dbReference>
<comment type="similarity">
    <text evidence="1">Belongs to the ABC transporter superfamily.</text>
</comment>
<protein>
    <submittedName>
        <fullName evidence="6">ABC-2 type transport system ATP-binding protein</fullName>
    </submittedName>
</protein>
<dbReference type="PANTHER" id="PTHR42711:SF5">
    <property type="entry name" value="ABC TRANSPORTER ATP-BINDING PROTEIN NATA"/>
    <property type="match status" value="1"/>
</dbReference>
<dbReference type="InterPro" id="IPR003593">
    <property type="entry name" value="AAA+_ATPase"/>
</dbReference>
<sequence>MKIIDIKNLTKSYGKNRGVEDINLTVNEKEIFGFIGPNGAGKSTTIKVLLNFIFPTHGEAKIFDLDCVKDSVKIKENIGYVPSEVRYYGNMKVRDIISYGESFHNNVDKEYVQQMCKDFNVELDKNISELSLGNKKKVAIIQAILNKPKLLILDEPTNGLDPLIQQKLFETLTKLKNEGSTIFFSSHNLSEVEEFCDKVAIIKEGKIIDIKDIREYSRKKIKKITIKTSEVIEEELITLGIENLEKNNEVLNFYYSGPINPLLNLLSKYKIEDLTIEEKNLSETFMSYYYKEDK</sequence>
<evidence type="ECO:0000256" key="4">
    <source>
        <dbReference type="ARBA" id="ARBA00022840"/>
    </source>
</evidence>
<dbReference type="SMART" id="SM00382">
    <property type="entry name" value="AAA"/>
    <property type="match status" value="1"/>
</dbReference>